<feature type="transmembrane region" description="Helical" evidence="1">
    <location>
        <begin position="181"/>
        <end position="203"/>
    </location>
</feature>
<feature type="transmembrane region" description="Helical" evidence="1">
    <location>
        <begin position="142"/>
        <end position="161"/>
    </location>
</feature>
<keyword evidence="1" id="KW-0812">Transmembrane</keyword>
<dbReference type="RefSeq" id="WP_167071086.1">
    <property type="nucleotide sequence ID" value="NZ_JAAOZC010000001.1"/>
</dbReference>
<comment type="caution">
    <text evidence="2">The sequence shown here is derived from an EMBL/GenBank/DDBJ whole genome shotgun (WGS) entry which is preliminary data.</text>
</comment>
<dbReference type="InterPro" id="IPR046737">
    <property type="entry name" value="DUF6629"/>
</dbReference>
<protein>
    <submittedName>
        <fullName evidence="2">Uncharacterized protein</fullName>
    </submittedName>
</protein>
<name>A0ABX0TQZ4_9SPHN</name>
<feature type="transmembrane region" description="Helical" evidence="1">
    <location>
        <begin position="67"/>
        <end position="87"/>
    </location>
</feature>
<organism evidence="2 3">
    <name type="scientific">Sphingomonas vulcanisoli</name>
    <dbReference type="NCBI Taxonomy" id="1658060"/>
    <lineage>
        <taxon>Bacteria</taxon>
        <taxon>Pseudomonadati</taxon>
        <taxon>Pseudomonadota</taxon>
        <taxon>Alphaproteobacteria</taxon>
        <taxon>Sphingomonadales</taxon>
        <taxon>Sphingomonadaceae</taxon>
        <taxon>Sphingomonas</taxon>
    </lineage>
</organism>
<evidence type="ECO:0000256" key="1">
    <source>
        <dbReference type="SAM" id="Phobius"/>
    </source>
</evidence>
<feature type="transmembrane region" description="Helical" evidence="1">
    <location>
        <begin position="31"/>
        <end position="55"/>
    </location>
</feature>
<proteinExistence type="predicted"/>
<feature type="transmembrane region" description="Helical" evidence="1">
    <location>
        <begin position="99"/>
        <end position="121"/>
    </location>
</feature>
<keyword evidence="3" id="KW-1185">Reference proteome</keyword>
<evidence type="ECO:0000313" key="3">
    <source>
        <dbReference type="Proteomes" id="UP000727456"/>
    </source>
</evidence>
<keyword evidence="1" id="KW-1133">Transmembrane helix</keyword>
<sequence length="217" mass="23776">MCYSPTASFTSSAIIATIGVATLRHTPAPRALLFAAMPMLFALHQFTEGLVWLGMEGRIGTIGRDHAAFLFTLYAQGLLPFLMPLAVTVLEPDGWRRNLMWGLTAIGGVAAAWDAYGLIFLPLHTFVDHDAIAYRNVMTGSLFISLLYIAATCGSLLLSSYKTVRWYGVLNIVALSIVQLVRAYAFASVWCFYAALMSVMLYWQVSRGHLNKAAAEA</sequence>
<evidence type="ECO:0000313" key="2">
    <source>
        <dbReference type="EMBL" id="NIJ06570.1"/>
    </source>
</evidence>
<dbReference type="Proteomes" id="UP000727456">
    <property type="component" value="Unassembled WGS sequence"/>
</dbReference>
<keyword evidence="1" id="KW-0472">Membrane</keyword>
<gene>
    <name evidence="2" type="ORF">FHS31_000152</name>
</gene>
<dbReference type="EMBL" id="JAAOZC010000001">
    <property type="protein sequence ID" value="NIJ06570.1"/>
    <property type="molecule type" value="Genomic_DNA"/>
</dbReference>
<accession>A0ABX0TQZ4</accession>
<reference evidence="2 3" key="1">
    <citation type="submission" date="2020-03" db="EMBL/GenBank/DDBJ databases">
        <title>Genomic Encyclopedia of Type Strains, Phase III (KMG-III): the genomes of soil and plant-associated and newly described type strains.</title>
        <authorList>
            <person name="Whitman W."/>
        </authorList>
    </citation>
    <scope>NUCLEOTIDE SEQUENCE [LARGE SCALE GENOMIC DNA]</scope>
    <source>
        <strain evidence="2 3">CECT 8804</strain>
    </source>
</reference>
<dbReference type="Pfam" id="PF20334">
    <property type="entry name" value="DUF6629"/>
    <property type="match status" value="1"/>
</dbReference>